<reference evidence="3" key="2">
    <citation type="submission" date="2025-08" db="UniProtKB">
        <authorList>
            <consortium name="RefSeq"/>
        </authorList>
    </citation>
    <scope>IDENTIFICATION</scope>
    <source>
        <strain evidence="3">S238N-H82</strain>
        <tissue evidence="3">Testes</tissue>
    </source>
</reference>
<protein>
    <submittedName>
        <fullName evidence="3">Uncharacterized protein LOC118407163</fullName>
    </submittedName>
</protein>
<gene>
    <name evidence="3" type="primary">LOC118407163</name>
</gene>
<feature type="compositionally biased region" description="Polar residues" evidence="1">
    <location>
        <begin position="1"/>
        <end position="10"/>
    </location>
</feature>
<evidence type="ECO:0000256" key="1">
    <source>
        <dbReference type="SAM" id="MobiDB-lite"/>
    </source>
</evidence>
<dbReference type="GeneID" id="118407163"/>
<evidence type="ECO:0000313" key="3">
    <source>
        <dbReference type="RefSeq" id="XP_035663478.1"/>
    </source>
</evidence>
<feature type="compositionally biased region" description="Low complexity" evidence="1">
    <location>
        <begin position="11"/>
        <end position="24"/>
    </location>
</feature>
<reference evidence="2" key="1">
    <citation type="journal article" date="2020" name="Nat. Ecol. Evol.">
        <title>Deeply conserved synteny resolves early events in vertebrate evolution.</title>
        <authorList>
            <person name="Simakov O."/>
            <person name="Marletaz F."/>
            <person name="Yue J.X."/>
            <person name="O'Connell B."/>
            <person name="Jenkins J."/>
            <person name="Brandt A."/>
            <person name="Calef R."/>
            <person name="Tung C.H."/>
            <person name="Huang T.K."/>
            <person name="Schmutz J."/>
            <person name="Satoh N."/>
            <person name="Yu J.K."/>
            <person name="Putnam N.H."/>
            <person name="Green R.E."/>
            <person name="Rokhsar D.S."/>
        </authorList>
    </citation>
    <scope>NUCLEOTIDE SEQUENCE [LARGE SCALE GENOMIC DNA]</scope>
    <source>
        <strain evidence="2">S238N-H82</strain>
    </source>
</reference>
<evidence type="ECO:0000313" key="2">
    <source>
        <dbReference type="Proteomes" id="UP000001554"/>
    </source>
</evidence>
<accession>A0A9J7KKI6</accession>
<dbReference type="AlphaFoldDB" id="A0A9J7KKI6"/>
<proteinExistence type="predicted"/>
<sequence>MACSANKTQYQASDSSTSPTQSQTEVESIGAVGMEQKPPEWLILACLGNRILAAPLLSELQGDDWKGRYSVQDKQGKSILLYKADIFRLDEQQPGRHFITGDDIDKSTRRRVNEVLQSMFQQKNSNVHVDTGFEYCKQ</sequence>
<name>A0A9J7KKI6_BRAFL</name>
<feature type="region of interest" description="Disordered" evidence="1">
    <location>
        <begin position="1"/>
        <end position="29"/>
    </location>
</feature>
<dbReference type="Proteomes" id="UP000001554">
    <property type="component" value="Chromosome 19"/>
</dbReference>
<organism evidence="2 3">
    <name type="scientific">Branchiostoma floridae</name>
    <name type="common">Florida lancelet</name>
    <name type="synonym">Amphioxus</name>
    <dbReference type="NCBI Taxonomy" id="7739"/>
    <lineage>
        <taxon>Eukaryota</taxon>
        <taxon>Metazoa</taxon>
        <taxon>Chordata</taxon>
        <taxon>Cephalochordata</taxon>
        <taxon>Leptocardii</taxon>
        <taxon>Amphioxiformes</taxon>
        <taxon>Branchiostomatidae</taxon>
        <taxon>Branchiostoma</taxon>
    </lineage>
</organism>
<dbReference type="KEGG" id="bfo:118407163"/>
<dbReference type="RefSeq" id="XP_035663478.1">
    <property type="nucleotide sequence ID" value="XM_035807585.1"/>
</dbReference>
<keyword evidence="2" id="KW-1185">Reference proteome</keyword>